<accession>A0A9P6FBM8</accession>
<feature type="region of interest" description="Disordered" evidence="1">
    <location>
        <begin position="1"/>
        <end position="30"/>
    </location>
</feature>
<comment type="caution">
    <text evidence="2">The sequence shown here is derived from an EMBL/GenBank/DDBJ whole genome shotgun (WGS) entry which is preliminary data.</text>
</comment>
<sequence>MTSHKPLYTAPVRSDEPSTTANSTEPPPTESDLAIAALLLAVVKQDEEDDGLQYDYSYWTPTNRRLHQGKDI</sequence>
<dbReference type="Proteomes" id="UP000723463">
    <property type="component" value="Unassembled WGS sequence"/>
</dbReference>
<gene>
    <name evidence="2" type="ORF">EC957_009003</name>
</gene>
<evidence type="ECO:0000313" key="3">
    <source>
        <dbReference type="Proteomes" id="UP000723463"/>
    </source>
</evidence>
<protein>
    <submittedName>
        <fullName evidence="2">Uncharacterized protein</fullName>
    </submittedName>
</protein>
<proteinExistence type="predicted"/>
<evidence type="ECO:0000313" key="2">
    <source>
        <dbReference type="EMBL" id="KAF9546999.1"/>
    </source>
</evidence>
<reference evidence="2" key="1">
    <citation type="journal article" date="2020" name="Fungal Divers.">
        <title>Resolving the Mortierellaceae phylogeny through synthesis of multi-gene phylogenetics and phylogenomics.</title>
        <authorList>
            <person name="Vandepol N."/>
            <person name="Liber J."/>
            <person name="Desiro A."/>
            <person name="Na H."/>
            <person name="Kennedy M."/>
            <person name="Barry K."/>
            <person name="Grigoriev I.V."/>
            <person name="Miller A.N."/>
            <person name="O'Donnell K."/>
            <person name="Stajich J.E."/>
            <person name="Bonito G."/>
        </authorList>
    </citation>
    <scope>NUCLEOTIDE SEQUENCE</scope>
    <source>
        <strain evidence="2">NRRL 2591</strain>
    </source>
</reference>
<dbReference type="AlphaFoldDB" id="A0A9P6FBM8"/>
<organism evidence="2 3">
    <name type="scientific">Mortierella hygrophila</name>
    <dbReference type="NCBI Taxonomy" id="979708"/>
    <lineage>
        <taxon>Eukaryota</taxon>
        <taxon>Fungi</taxon>
        <taxon>Fungi incertae sedis</taxon>
        <taxon>Mucoromycota</taxon>
        <taxon>Mortierellomycotina</taxon>
        <taxon>Mortierellomycetes</taxon>
        <taxon>Mortierellales</taxon>
        <taxon>Mortierellaceae</taxon>
        <taxon>Mortierella</taxon>
    </lineage>
</organism>
<evidence type="ECO:0000256" key="1">
    <source>
        <dbReference type="SAM" id="MobiDB-lite"/>
    </source>
</evidence>
<name>A0A9P6FBM8_9FUNG</name>
<keyword evidence="3" id="KW-1185">Reference proteome</keyword>
<dbReference type="EMBL" id="JAAAXW010000048">
    <property type="protein sequence ID" value="KAF9546999.1"/>
    <property type="molecule type" value="Genomic_DNA"/>
</dbReference>